<dbReference type="EMBL" id="NWUF01000002">
    <property type="protein sequence ID" value="PCE43974.1"/>
    <property type="molecule type" value="Genomic_DNA"/>
</dbReference>
<comment type="caution">
    <text evidence="7">The sequence shown here is derived from an EMBL/GenBank/DDBJ whole genome shotgun (WGS) entry which is preliminary data.</text>
</comment>
<dbReference type="SUPFAM" id="SSF56645">
    <property type="entry name" value="Acyl-CoA dehydrogenase NM domain-like"/>
    <property type="match status" value="1"/>
</dbReference>
<name>A0A2A4FYV8_9SPHN</name>
<keyword evidence="4" id="KW-0274">FAD</keyword>
<dbReference type="Gene3D" id="1.10.540.10">
    <property type="entry name" value="Acyl-CoA dehydrogenase/oxidase, N-terminal domain"/>
    <property type="match status" value="1"/>
</dbReference>
<feature type="domain" description="Acyl-CoA dehydrogenase/oxidase C-terminal" evidence="6">
    <location>
        <begin position="214"/>
        <end position="324"/>
    </location>
</feature>
<dbReference type="InterPro" id="IPR037069">
    <property type="entry name" value="AcylCoA_DH/ox_N_sf"/>
</dbReference>
<keyword evidence="3" id="KW-0285">Flavoprotein</keyword>
<keyword evidence="5" id="KW-0560">Oxidoreductase</keyword>
<dbReference type="Proteomes" id="UP000218934">
    <property type="component" value="Unassembled WGS sequence"/>
</dbReference>
<dbReference type="OrthoDB" id="2450120at2"/>
<comment type="similarity">
    <text evidence="2">Belongs to the acyl-CoA dehydrogenase family.</text>
</comment>
<protein>
    <submittedName>
        <fullName evidence="7">Acyl-CoA dehydrogenase</fullName>
    </submittedName>
</protein>
<reference evidence="7 8" key="1">
    <citation type="submission" date="2017-09" db="EMBL/GenBank/DDBJ databases">
        <title>The Catabolism of 3,6-Dichlorosalicylic acid is Initiated by the Cytochrome P450 Monooxygenase DsmABC in Rhizorhabdus dicambivorans Ndbn-20.</title>
        <authorList>
            <person name="Na L."/>
        </authorList>
    </citation>
    <scope>NUCLEOTIDE SEQUENCE [LARGE SCALE GENOMIC DNA]</scope>
    <source>
        <strain evidence="7 8">Ndbn-20m</strain>
    </source>
</reference>
<dbReference type="KEGG" id="rdi:CMV14_20770"/>
<organism evidence="7 8">
    <name type="scientific">Rhizorhabdus dicambivorans</name>
    <dbReference type="NCBI Taxonomy" id="1850238"/>
    <lineage>
        <taxon>Bacteria</taxon>
        <taxon>Pseudomonadati</taxon>
        <taxon>Pseudomonadota</taxon>
        <taxon>Alphaproteobacteria</taxon>
        <taxon>Sphingomonadales</taxon>
        <taxon>Sphingomonadaceae</taxon>
        <taxon>Rhizorhabdus</taxon>
    </lineage>
</organism>
<keyword evidence="8" id="KW-1185">Reference proteome</keyword>
<comment type="cofactor">
    <cofactor evidence="1">
        <name>FAD</name>
        <dbReference type="ChEBI" id="CHEBI:57692"/>
    </cofactor>
</comment>
<evidence type="ECO:0000313" key="8">
    <source>
        <dbReference type="Proteomes" id="UP000218934"/>
    </source>
</evidence>
<evidence type="ECO:0000256" key="1">
    <source>
        <dbReference type="ARBA" id="ARBA00001974"/>
    </source>
</evidence>
<evidence type="ECO:0000256" key="4">
    <source>
        <dbReference type="ARBA" id="ARBA00022827"/>
    </source>
</evidence>
<dbReference type="PANTHER" id="PTHR43884">
    <property type="entry name" value="ACYL-COA DEHYDROGENASE"/>
    <property type="match status" value="1"/>
</dbReference>
<evidence type="ECO:0000256" key="3">
    <source>
        <dbReference type="ARBA" id="ARBA00022630"/>
    </source>
</evidence>
<evidence type="ECO:0000259" key="6">
    <source>
        <dbReference type="Pfam" id="PF00441"/>
    </source>
</evidence>
<evidence type="ECO:0000313" key="7">
    <source>
        <dbReference type="EMBL" id="PCE43974.1"/>
    </source>
</evidence>
<evidence type="ECO:0000256" key="5">
    <source>
        <dbReference type="ARBA" id="ARBA00023002"/>
    </source>
</evidence>
<dbReference type="AlphaFoldDB" id="A0A2A4FYV8"/>
<proteinExistence type="inferred from homology"/>
<dbReference type="GO" id="GO:0050660">
    <property type="term" value="F:flavin adenine dinucleotide binding"/>
    <property type="evidence" value="ECO:0007669"/>
    <property type="project" value="InterPro"/>
</dbReference>
<gene>
    <name evidence="7" type="ORF">COO09_03380</name>
</gene>
<dbReference type="Pfam" id="PF00441">
    <property type="entry name" value="Acyl-CoA_dh_1"/>
    <property type="match status" value="1"/>
</dbReference>
<dbReference type="PANTHER" id="PTHR43884:SF20">
    <property type="entry name" value="ACYL-COA DEHYDROGENASE FADE28"/>
    <property type="match status" value="1"/>
</dbReference>
<accession>A0A2A4FYV8</accession>
<sequence>MSWNGKSDVSDVADDIGAMVVSTATGVFQPLSPITNAALRESAEHGEFDAAGWKALQEAGFPQALLPEERGGIGTDHAFAIARLAGAMAIPLPIVETMGANWLLAHAGLEPTDQPLGFSDAAVTVRRTDGGWRVSGQATAVPWARSCGILLAGSDGDDSYIVRLEPGSFDSEPGRNKAGEPRDSCTIDLIVAANRVGRPDNGTAPDMIRAIGALLRSAQIAGAISAAVTMTVDYVRDRRQFGKPLAAFQAVQQLLAVIATQAAAAGVAVDLGVLGLDTAPDMRKVAIAKSRTSEAAGLVAATAHQLHGAMGFTREYPLHLLSRRLWSWRDEFSSESEWAIALGRDLAPSGRALWSEITRI</sequence>
<dbReference type="InterPro" id="IPR036250">
    <property type="entry name" value="AcylCo_DH-like_C"/>
</dbReference>
<evidence type="ECO:0000256" key="2">
    <source>
        <dbReference type="ARBA" id="ARBA00009347"/>
    </source>
</evidence>
<dbReference type="InterPro" id="IPR009075">
    <property type="entry name" value="AcylCo_DH/oxidase_C"/>
</dbReference>
<dbReference type="Gene3D" id="1.20.140.10">
    <property type="entry name" value="Butyryl-CoA Dehydrogenase, subunit A, domain 3"/>
    <property type="match status" value="1"/>
</dbReference>
<dbReference type="InterPro" id="IPR009100">
    <property type="entry name" value="AcylCoA_DH/oxidase_NM_dom_sf"/>
</dbReference>
<dbReference type="SUPFAM" id="SSF47203">
    <property type="entry name" value="Acyl-CoA dehydrogenase C-terminal domain-like"/>
    <property type="match status" value="1"/>
</dbReference>
<dbReference type="GO" id="GO:0003995">
    <property type="term" value="F:acyl-CoA dehydrogenase activity"/>
    <property type="evidence" value="ECO:0007669"/>
    <property type="project" value="TreeGrafter"/>
</dbReference>